<name>A0A0M3N152_STRHY</name>
<organism evidence="1">
    <name type="scientific">Streptomyces hygroscopicus</name>
    <dbReference type="NCBI Taxonomy" id="1912"/>
    <lineage>
        <taxon>Bacteria</taxon>
        <taxon>Bacillati</taxon>
        <taxon>Actinomycetota</taxon>
        <taxon>Actinomycetes</taxon>
        <taxon>Kitasatosporales</taxon>
        <taxon>Streptomycetaceae</taxon>
        <taxon>Streptomyces</taxon>
        <taxon>Streptomyces violaceusniger group</taxon>
    </lineage>
</organism>
<accession>A0A0M3N152</accession>
<dbReference type="AlphaFoldDB" id="A0A0M3N152"/>
<evidence type="ECO:0000313" key="1">
    <source>
        <dbReference type="EMBL" id="AKN91149.1"/>
    </source>
</evidence>
<proteinExistence type="predicted"/>
<dbReference type="EMBL" id="KP026916">
    <property type="protein sequence ID" value="AKN91149.1"/>
    <property type="molecule type" value="Genomic_DNA"/>
</dbReference>
<reference evidence="1" key="1">
    <citation type="journal article" date="2015" name="J. Antibiot.">
        <title>Conserved biosynthetic pathways for phosalacine, bialaphos and newly discovered phosphonic acid natural products.</title>
        <authorList>
            <person name="Blodgett J.A.V."/>
            <person name="Zhang J.K."/>
            <person name="Yu X."/>
            <person name="Metcalf W.W."/>
        </authorList>
    </citation>
    <scope>NUCLEOTIDE SEQUENCE</scope>
    <source>
        <strain evidence="1">ATCC 21705</strain>
    </source>
</reference>
<protein>
    <submittedName>
        <fullName evidence="1">Uncharacterized protein</fullName>
    </submittedName>
</protein>
<sequence length="261" mass="28990">MCPDRTIRDGDTVTTIDTTAITVELPEAFDPRWSRLPGIQADGRRITIDPAEYFFRFESNTWLVADWELVKSQLLDVDETTESTVEQLALDFIKTHGESTSDAARVLATAYEVYAYLFRDEHLAGLGLPQITADHLRMLREAATLMALNKVELDGHISNVGPCWFFPAATSVVFDLDDEMGGMLDEVYHGGWFNEHRRIESIKAHTALGGRLVHGCQSVPDQTGGVVAPYGASMANFRDDLAAFKAGWIEQVYAHRVNPAA</sequence>